<organism evidence="2 3">
    <name type="scientific">Candidatus Thiodictyon syntrophicum</name>
    <dbReference type="NCBI Taxonomy" id="1166950"/>
    <lineage>
        <taxon>Bacteria</taxon>
        <taxon>Pseudomonadati</taxon>
        <taxon>Pseudomonadota</taxon>
        <taxon>Gammaproteobacteria</taxon>
        <taxon>Chromatiales</taxon>
        <taxon>Chromatiaceae</taxon>
        <taxon>Thiodictyon</taxon>
    </lineage>
</organism>
<proteinExistence type="predicted"/>
<dbReference type="InterPro" id="IPR018759">
    <property type="entry name" value="BBP2_2"/>
</dbReference>
<evidence type="ECO:0000313" key="3">
    <source>
        <dbReference type="Proteomes" id="UP000232638"/>
    </source>
</evidence>
<dbReference type="OrthoDB" id="9153755at2"/>
<feature type="signal peptide" evidence="1">
    <location>
        <begin position="1"/>
        <end position="24"/>
    </location>
</feature>
<dbReference type="RefSeq" id="WP_100921427.1">
    <property type="nucleotide sequence ID" value="NZ_CP020370.1"/>
</dbReference>
<keyword evidence="1" id="KW-0732">Signal</keyword>
<sequence length="416" mass="46747">MVRLRPFMLVGVLAICAVPGTTLGQPVGTGFDLGGFRAYPWLNLLAGYESNYYKTSNDVRLDNAIAGLGGVGRLSTWETVVEPGIRLTALKGADSYSLSYFARIGIVSASPADNFTDQQAQANANWEFGLRHRVTFNYQYWYWHDRRGSGSPVDSSRANFFYPHPDLWDSNRVTLGYSYGAPGARGRLDLMAGYRTRHYLNNNQEVRDNDRPVLGATLYTRVSPKVSLLFDAAWEKVNYTRQAPGALTLDSDQMTLYTGVTWDATAKTSGTVKVGWLGKNFAAGQRENVSDFGWSAQLQYRPRTYSTFNLVTERTPAETNTGLADAIVVSLVNLDWVYYWQPRLYTRVGLLGTNDKYIGEARTDHRYNASGGVFYQMRRWLELGVNYTYEARTSDVPLDAADYTDNVLLFSMRTAY</sequence>
<gene>
    <name evidence="2" type="ORF">THSYN_24195</name>
</gene>
<evidence type="ECO:0000313" key="2">
    <source>
        <dbReference type="EMBL" id="AUB83749.1"/>
    </source>
</evidence>
<dbReference type="KEGG" id="tsy:THSYN_24195"/>
<feature type="chain" id="PRO_5014668747" description="Outer membrane beta-barrel protein" evidence="1">
    <location>
        <begin position="25"/>
        <end position="416"/>
    </location>
</feature>
<protein>
    <recommendedName>
        <fullName evidence="4">Outer membrane beta-barrel protein</fullName>
    </recommendedName>
</protein>
<evidence type="ECO:0000256" key="1">
    <source>
        <dbReference type="SAM" id="SignalP"/>
    </source>
</evidence>
<reference evidence="2 3" key="1">
    <citation type="submission" date="2017-03" db="EMBL/GenBank/DDBJ databases">
        <title>Complete genome sequence of Candidatus 'Thiodictyon syntrophicum' sp. nov. strain Cad16T, a photolithoautotroph purple sulfur bacterium isolated from an alpine meromictic lake.</title>
        <authorList>
            <person name="Luedin S.M."/>
            <person name="Pothier J.F."/>
            <person name="Danza F."/>
            <person name="Storelli N."/>
            <person name="Wittwer M."/>
            <person name="Tonolla M."/>
        </authorList>
    </citation>
    <scope>NUCLEOTIDE SEQUENCE [LARGE SCALE GENOMIC DNA]</scope>
    <source>
        <strain evidence="2 3">Cad16T</strain>
    </source>
</reference>
<keyword evidence="3" id="KW-1185">Reference proteome</keyword>
<dbReference type="EMBL" id="CP020370">
    <property type="protein sequence ID" value="AUB83749.1"/>
    <property type="molecule type" value="Genomic_DNA"/>
</dbReference>
<name>A0A2K8UE83_9GAMM</name>
<dbReference type="Proteomes" id="UP000232638">
    <property type="component" value="Chromosome"/>
</dbReference>
<evidence type="ECO:0008006" key="4">
    <source>
        <dbReference type="Google" id="ProtNLM"/>
    </source>
</evidence>
<accession>A0A2K8UE83</accession>
<dbReference type="Pfam" id="PF10082">
    <property type="entry name" value="BBP2_2"/>
    <property type="match status" value="1"/>
</dbReference>
<dbReference type="AlphaFoldDB" id="A0A2K8UE83"/>